<protein>
    <submittedName>
        <fullName evidence="9">Lysine 2,3-aminomutase YodO family protein</fullName>
    </submittedName>
</protein>
<evidence type="ECO:0000259" key="8">
    <source>
        <dbReference type="PROSITE" id="PS51918"/>
    </source>
</evidence>
<dbReference type="InterPro" id="IPR013785">
    <property type="entry name" value="Aldolase_TIM"/>
</dbReference>
<evidence type="ECO:0000256" key="6">
    <source>
        <dbReference type="ARBA" id="ARBA00023004"/>
    </source>
</evidence>
<keyword evidence="2" id="KW-0004">4Fe-4S</keyword>
<evidence type="ECO:0000256" key="1">
    <source>
        <dbReference type="ARBA" id="ARBA00001933"/>
    </source>
</evidence>
<name>A0A1Z4M0D7_9CYAN</name>
<dbReference type="GO" id="GO:0051539">
    <property type="term" value="F:4 iron, 4 sulfur cluster binding"/>
    <property type="evidence" value="ECO:0007669"/>
    <property type="project" value="UniProtKB-KW"/>
</dbReference>
<keyword evidence="5" id="KW-0663">Pyridoxal phosphate</keyword>
<keyword evidence="7" id="KW-0411">Iron-sulfur</keyword>
<evidence type="ECO:0000256" key="3">
    <source>
        <dbReference type="ARBA" id="ARBA00022691"/>
    </source>
</evidence>
<dbReference type="NCBIfam" id="TIGR00238">
    <property type="entry name" value="KamA family radical SAM protein"/>
    <property type="match status" value="1"/>
</dbReference>
<dbReference type="PROSITE" id="PS51918">
    <property type="entry name" value="RADICAL_SAM"/>
    <property type="match status" value="1"/>
</dbReference>
<dbReference type="EMBL" id="AP018227">
    <property type="protein sequence ID" value="BAY86926.1"/>
    <property type="molecule type" value="Genomic_DNA"/>
</dbReference>
<keyword evidence="6" id="KW-0408">Iron</keyword>
<dbReference type="InterPro" id="IPR007197">
    <property type="entry name" value="rSAM"/>
</dbReference>
<sequence length="379" mass="43466">MRELVREIPQVKNWRDELIESLKLSSSAEDWLSLDDSDKQRVNQAKQRFPVMVPVGYADLVDWQNPSDPLRQLLIPSDEESSDIGSLDTSGEEFSTVIPGLQHKYEQTAVLIVTQACAGHCRYCFRRRLMSKDVMVKETIEDLQEAISYIKQHPEIDNVLLSGGDPMVCSTRRLANLLAALSQIPHIWQVRISSKLPAFLPSRFTTDSELLSVLNQYNSRFQIVFQCHFDHPREITPLAEKALFNLRQAGCLLTSQIALMRGVNAEVDTMTELYKRLHRLSVIPQYLFHPRPVKYATHFQLSIIEAMNLVEEIRQRCNGSVKRFRYILTHSDGKLELIGLIKGSPMQLVARWHQVRRGLDKSGLMVVEINEDTVWLGED</sequence>
<keyword evidence="4" id="KW-0479">Metal-binding</keyword>
<gene>
    <name evidence="9" type="ORF">NIES267_64370</name>
</gene>
<accession>A0A1Z4M0D7</accession>
<dbReference type="PANTHER" id="PTHR30538:SF0">
    <property type="entry name" value="L-LYSINE 2,3-AMINOMUTASE AQ_1632-RELATED"/>
    <property type="match status" value="1"/>
</dbReference>
<reference evidence="9 10" key="1">
    <citation type="submission" date="2017-06" db="EMBL/GenBank/DDBJ databases">
        <title>Genome sequencing of cyanobaciteial culture collection at National Institute for Environmental Studies (NIES).</title>
        <authorList>
            <person name="Hirose Y."/>
            <person name="Shimura Y."/>
            <person name="Fujisawa T."/>
            <person name="Nakamura Y."/>
            <person name="Kawachi M."/>
        </authorList>
    </citation>
    <scope>NUCLEOTIDE SEQUENCE [LARGE SCALE GENOMIC DNA]</scope>
    <source>
        <strain evidence="9 10">NIES-267</strain>
    </source>
</reference>
<dbReference type="Pfam" id="PF04055">
    <property type="entry name" value="Radical_SAM"/>
    <property type="match status" value="1"/>
</dbReference>
<evidence type="ECO:0000256" key="2">
    <source>
        <dbReference type="ARBA" id="ARBA00022485"/>
    </source>
</evidence>
<dbReference type="SUPFAM" id="SSF102114">
    <property type="entry name" value="Radical SAM enzymes"/>
    <property type="match status" value="1"/>
</dbReference>
<dbReference type="AlphaFoldDB" id="A0A1Z4M0D7"/>
<feature type="domain" description="Radical SAM core" evidence="8">
    <location>
        <begin position="103"/>
        <end position="320"/>
    </location>
</feature>
<evidence type="ECO:0000256" key="7">
    <source>
        <dbReference type="ARBA" id="ARBA00023014"/>
    </source>
</evidence>
<keyword evidence="10" id="KW-1185">Reference proteome</keyword>
<dbReference type="InterPro" id="IPR003739">
    <property type="entry name" value="Lys_aminomutase/Glu_NH3_mut"/>
</dbReference>
<dbReference type="PANTHER" id="PTHR30538">
    <property type="entry name" value="LYSINE 2,3-AMINOMUTASE-RELATED"/>
    <property type="match status" value="1"/>
</dbReference>
<evidence type="ECO:0000256" key="4">
    <source>
        <dbReference type="ARBA" id="ARBA00022723"/>
    </source>
</evidence>
<organism evidence="9 10">
    <name type="scientific">Calothrix parasitica NIES-267</name>
    <dbReference type="NCBI Taxonomy" id="1973488"/>
    <lineage>
        <taxon>Bacteria</taxon>
        <taxon>Bacillati</taxon>
        <taxon>Cyanobacteriota</taxon>
        <taxon>Cyanophyceae</taxon>
        <taxon>Nostocales</taxon>
        <taxon>Calotrichaceae</taxon>
        <taxon>Calothrix</taxon>
    </lineage>
</organism>
<dbReference type="SFLD" id="SFLDS00029">
    <property type="entry name" value="Radical_SAM"/>
    <property type="match status" value="1"/>
</dbReference>
<dbReference type="CDD" id="cd01335">
    <property type="entry name" value="Radical_SAM"/>
    <property type="match status" value="1"/>
</dbReference>
<dbReference type="Proteomes" id="UP000218418">
    <property type="component" value="Chromosome"/>
</dbReference>
<dbReference type="InterPro" id="IPR058240">
    <property type="entry name" value="rSAM_sf"/>
</dbReference>
<dbReference type="SFLD" id="SFLDG01070">
    <property type="entry name" value="PLP-dependent"/>
    <property type="match status" value="1"/>
</dbReference>
<evidence type="ECO:0000313" key="9">
    <source>
        <dbReference type="EMBL" id="BAY86926.1"/>
    </source>
</evidence>
<dbReference type="GO" id="GO:0003824">
    <property type="term" value="F:catalytic activity"/>
    <property type="evidence" value="ECO:0007669"/>
    <property type="project" value="InterPro"/>
</dbReference>
<comment type="cofactor">
    <cofactor evidence="1">
        <name>pyridoxal 5'-phosphate</name>
        <dbReference type="ChEBI" id="CHEBI:597326"/>
    </cofactor>
</comment>
<keyword evidence="3" id="KW-0949">S-adenosyl-L-methionine</keyword>
<proteinExistence type="predicted"/>
<dbReference type="OrthoDB" id="9768064at2"/>
<dbReference type="Gene3D" id="3.20.20.70">
    <property type="entry name" value="Aldolase class I"/>
    <property type="match status" value="1"/>
</dbReference>
<evidence type="ECO:0000256" key="5">
    <source>
        <dbReference type="ARBA" id="ARBA00022898"/>
    </source>
</evidence>
<evidence type="ECO:0000313" key="10">
    <source>
        <dbReference type="Proteomes" id="UP000218418"/>
    </source>
</evidence>
<dbReference type="GO" id="GO:0046872">
    <property type="term" value="F:metal ion binding"/>
    <property type="evidence" value="ECO:0007669"/>
    <property type="project" value="UniProtKB-KW"/>
</dbReference>